<dbReference type="EMBL" id="CAJNOL010000107">
    <property type="protein sequence ID" value="CAF0850997.1"/>
    <property type="molecule type" value="Genomic_DNA"/>
</dbReference>
<keyword evidence="12" id="KW-1185">Reference proteome</keyword>
<evidence type="ECO:0000256" key="1">
    <source>
        <dbReference type="SAM" id="MobiDB-lite"/>
    </source>
</evidence>
<dbReference type="OrthoDB" id="10013848at2759"/>
<evidence type="ECO:0000313" key="3">
    <source>
        <dbReference type="EMBL" id="CAF0810959.1"/>
    </source>
</evidence>
<proteinExistence type="predicted"/>
<organism evidence="9 11">
    <name type="scientific">Rotaria sordida</name>
    <dbReference type="NCBI Taxonomy" id="392033"/>
    <lineage>
        <taxon>Eukaryota</taxon>
        <taxon>Metazoa</taxon>
        <taxon>Spiralia</taxon>
        <taxon>Gnathifera</taxon>
        <taxon>Rotifera</taxon>
        <taxon>Eurotatoria</taxon>
        <taxon>Bdelloidea</taxon>
        <taxon>Philodinida</taxon>
        <taxon>Philodinidae</taxon>
        <taxon>Rotaria</taxon>
    </lineage>
</organism>
<dbReference type="Proteomes" id="UP000663823">
    <property type="component" value="Unassembled WGS sequence"/>
</dbReference>
<evidence type="ECO:0000313" key="11">
    <source>
        <dbReference type="Proteomes" id="UP000663823"/>
    </source>
</evidence>
<keyword evidence="2" id="KW-1133">Transmembrane helix</keyword>
<keyword evidence="2" id="KW-0812">Transmembrane</keyword>
<gene>
    <name evidence="10" type="ORF">FNK824_LOCUS16000</name>
    <name evidence="8" type="ORF">JBS370_LOCUS4494</name>
    <name evidence="5" type="ORF">JXQ802_LOCUS6691</name>
    <name evidence="9" type="ORF">OTI717_LOCUS9270</name>
    <name evidence="4" type="ORF">PYM288_LOCUS7010</name>
    <name evidence="3" type="ORF">RFH988_LOCUS4425</name>
    <name evidence="7" type="ORF">SEV965_LOCUS5179</name>
    <name evidence="6" type="ORF">ZHD862_LOCUS5811</name>
</gene>
<feature type="region of interest" description="Disordered" evidence="1">
    <location>
        <begin position="11"/>
        <end position="74"/>
    </location>
</feature>
<evidence type="ECO:0000313" key="9">
    <source>
        <dbReference type="EMBL" id="CAF3649186.1"/>
    </source>
</evidence>
<keyword evidence="2" id="KW-0472">Membrane</keyword>
<dbReference type="Proteomes" id="UP000663874">
    <property type="component" value="Unassembled WGS sequence"/>
</dbReference>
<dbReference type="EMBL" id="CAJOBD010000213">
    <property type="protein sequence ID" value="CAF3615090.1"/>
    <property type="molecule type" value="Genomic_DNA"/>
</dbReference>
<feature type="transmembrane region" description="Helical" evidence="2">
    <location>
        <begin position="213"/>
        <end position="237"/>
    </location>
</feature>
<evidence type="ECO:0000313" key="12">
    <source>
        <dbReference type="Proteomes" id="UP000663870"/>
    </source>
</evidence>
<dbReference type="EMBL" id="CAJOAX010000780">
    <property type="protein sequence ID" value="CAF3649186.1"/>
    <property type="molecule type" value="Genomic_DNA"/>
</dbReference>
<dbReference type="Proteomes" id="UP000663836">
    <property type="component" value="Unassembled WGS sequence"/>
</dbReference>
<evidence type="ECO:0000313" key="4">
    <source>
        <dbReference type="EMBL" id="CAF0849925.1"/>
    </source>
</evidence>
<dbReference type="EMBL" id="CAJNOT010000157">
    <property type="protein sequence ID" value="CAF0869609.1"/>
    <property type="molecule type" value="Genomic_DNA"/>
</dbReference>
<evidence type="ECO:0000256" key="2">
    <source>
        <dbReference type="SAM" id="Phobius"/>
    </source>
</evidence>
<dbReference type="Proteomes" id="UP000663864">
    <property type="component" value="Unassembled WGS sequence"/>
</dbReference>
<dbReference type="Proteomes" id="UP000663882">
    <property type="component" value="Unassembled WGS sequence"/>
</dbReference>
<dbReference type="EMBL" id="CAJOBE010002380">
    <property type="protein sequence ID" value="CAF3818322.1"/>
    <property type="molecule type" value="Genomic_DNA"/>
</dbReference>
<reference evidence="9" key="1">
    <citation type="submission" date="2021-02" db="EMBL/GenBank/DDBJ databases">
        <authorList>
            <person name="Nowell W R."/>
        </authorList>
    </citation>
    <scope>NUCLEOTIDE SEQUENCE</scope>
</reference>
<dbReference type="AlphaFoldDB" id="A0A818R9J6"/>
<comment type="caution">
    <text evidence="9">The sequence shown here is derived from an EMBL/GenBank/DDBJ whole genome shotgun (WGS) entry which is preliminary data.</text>
</comment>
<dbReference type="EMBL" id="CAJNOH010000082">
    <property type="protein sequence ID" value="CAF0849925.1"/>
    <property type="molecule type" value="Genomic_DNA"/>
</dbReference>
<evidence type="ECO:0000313" key="6">
    <source>
        <dbReference type="EMBL" id="CAF0869609.1"/>
    </source>
</evidence>
<accession>A0A818R9J6</accession>
<sequence>MAQSIRTRLLRMPKREQEIHVITHQPDPNESSISTPLMSPSNSKGSPKQLSSSRQRLVEPDYVPPPTAKSLRPNSPWLTVRRNLHRIRHMGYGEDNAMQNLYLGLQMKRELKRAQEEIKNIDKQENFHPVKQFTLAIDGKSGKKYNTSHVKPDDALIYDRLGEEPLALQNLLYYFSKQEVPPGTVFWEFLNEVNHVLNMKRKRTVRIQRLRRLALTLAVVFYSIIGFMLFLLIISVITTATKMNDPEVQWLAPSVNKGSSNILL</sequence>
<dbReference type="EMBL" id="CAJNOU010000156">
    <property type="protein sequence ID" value="CAF0891901.1"/>
    <property type="molecule type" value="Genomic_DNA"/>
</dbReference>
<evidence type="ECO:0000313" key="10">
    <source>
        <dbReference type="EMBL" id="CAF3818322.1"/>
    </source>
</evidence>
<evidence type="ECO:0000313" key="5">
    <source>
        <dbReference type="EMBL" id="CAF0850997.1"/>
    </source>
</evidence>
<evidence type="ECO:0000313" key="7">
    <source>
        <dbReference type="EMBL" id="CAF0891901.1"/>
    </source>
</evidence>
<dbReference type="Proteomes" id="UP000663870">
    <property type="component" value="Unassembled WGS sequence"/>
</dbReference>
<name>A0A818R9J6_9BILA</name>
<dbReference type="EMBL" id="CAJNOO010000115">
    <property type="protein sequence ID" value="CAF0810959.1"/>
    <property type="molecule type" value="Genomic_DNA"/>
</dbReference>
<dbReference type="Proteomes" id="UP000663889">
    <property type="component" value="Unassembled WGS sequence"/>
</dbReference>
<protein>
    <submittedName>
        <fullName evidence="9">Uncharacterized protein</fullName>
    </submittedName>
</protein>
<dbReference type="Proteomes" id="UP000663854">
    <property type="component" value="Unassembled WGS sequence"/>
</dbReference>
<feature type="compositionally biased region" description="Polar residues" evidence="1">
    <location>
        <begin position="26"/>
        <end position="55"/>
    </location>
</feature>
<evidence type="ECO:0000313" key="8">
    <source>
        <dbReference type="EMBL" id="CAF3615090.1"/>
    </source>
</evidence>